<proteinExistence type="predicted"/>
<name>F3ZQW4_9BACE</name>
<sequence>MKNTISYYKQIFQIEKHHSTWKGLLDSVIYTDENAYCVFQNLIPRTIFKYHIKTKIAY</sequence>
<dbReference type="Proteomes" id="UP000018439">
    <property type="component" value="Chromosome"/>
</dbReference>
<accession>F3ZQW4</accession>
<dbReference type="STRING" id="679937.Bcop_0404"/>
<organism evidence="1 2">
    <name type="scientific">Bacteroides coprosuis DSM 18011</name>
    <dbReference type="NCBI Taxonomy" id="679937"/>
    <lineage>
        <taxon>Bacteria</taxon>
        <taxon>Pseudomonadati</taxon>
        <taxon>Bacteroidota</taxon>
        <taxon>Bacteroidia</taxon>
        <taxon>Bacteroidales</taxon>
        <taxon>Bacteroidaceae</taxon>
        <taxon>Bacteroides</taxon>
    </lineage>
</organism>
<gene>
    <name evidence="1" type="ORF">Bcop_0404</name>
</gene>
<reference evidence="1 2" key="1">
    <citation type="journal article" date="2011" name="Stand. Genomic Sci.">
        <title>Non-contiguous finished genome sequence of Bacteroides coprosuis type strain (PC139).</title>
        <authorList>
            <person name="Land M."/>
            <person name="Held B."/>
            <person name="Gronow S."/>
            <person name="Abt B."/>
            <person name="Lucas S."/>
            <person name="Del Rio T.G."/>
            <person name="Nolan M."/>
            <person name="Tice H."/>
            <person name="Cheng J.F."/>
            <person name="Pitluck S."/>
            <person name="Liolios K."/>
            <person name="Pagani I."/>
            <person name="Ivanova N."/>
            <person name="Mavromatis K."/>
            <person name="Mikhailova N."/>
            <person name="Pati A."/>
            <person name="Tapia R."/>
            <person name="Han C."/>
            <person name="Goodwin L."/>
            <person name="Chen A."/>
            <person name="Palaniappan K."/>
            <person name="Hauser L."/>
            <person name="Brambilla E.M."/>
            <person name="Rohde M."/>
            <person name="Goker M."/>
            <person name="Detter J.C."/>
            <person name="Woyke T."/>
            <person name="Bristow J."/>
            <person name="Eisen J.A."/>
            <person name="Markowitz V."/>
            <person name="Hugenholtz P."/>
            <person name="Kyrpides N.C."/>
            <person name="Klenk H.P."/>
            <person name="Lapidus A."/>
        </authorList>
    </citation>
    <scope>NUCLEOTIDE SEQUENCE</scope>
    <source>
        <strain evidence="1 2">DSM 18011</strain>
    </source>
</reference>
<dbReference type="AlphaFoldDB" id="F3ZQW4"/>
<dbReference type="EMBL" id="CM001167">
    <property type="protein sequence ID" value="EGJ70622.1"/>
    <property type="molecule type" value="Genomic_DNA"/>
</dbReference>
<keyword evidence="2" id="KW-1185">Reference proteome</keyword>
<dbReference type="HOGENOM" id="CLU_2969699_0_0_10"/>
<evidence type="ECO:0000313" key="1">
    <source>
        <dbReference type="EMBL" id="EGJ70622.1"/>
    </source>
</evidence>
<protein>
    <submittedName>
        <fullName evidence="1">Uncharacterized protein</fullName>
    </submittedName>
</protein>
<evidence type="ECO:0000313" key="2">
    <source>
        <dbReference type="Proteomes" id="UP000018439"/>
    </source>
</evidence>